<protein>
    <submittedName>
        <fullName evidence="1">Uncharacterized protein</fullName>
    </submittedName>
</protein>
<dbReference type="AlphaFoldDB" id="U5WXD7"/>
<dbReference type="EMBL" id="CP006835">
    <property type="protein sequence ID" value="AGZ53923.1"/>
    <property type="molecule type" value="Genomic_DNA"/>
</dbReference>
<proteinExistence type="predicted"/>
<dbReference type="Proteomes" id="UP000017786">
    <property type="component" value="Chromosome"/>
</dbReference>
<name>U5WXD7_MYCKA</name>
<dbReference type="KEGG" id="mkn:MKAN_01315"/>
<sequence length="76" mass="8449">MRQAGADSRSALLIRLIGRLILRATRCSTFPVAGFARYAFGLAFLGDLLIEPVDDVLQLLRVVQVVAIEFSHNCFR</sequence>
<evidence type="ECO:0000313" key="1">
    <source>
        <dbReference type="EMBL" id="AGZ53923.1"/>
    </source>
</evidence>
<accession>U5WXD7</accession>
<dbReference type="HOGENOM" id="CLU_2650571_0_0_11"/>
<organism evidence="1 2">
    <name type="scientific">Mycobacterium kansasii ATCC 12478</name>
    <dbReference type="NCBI Taxonomy" id="557599"/>
    <lineage>
        <taxon>Bacteria</taxon>
        <taxon>Bacillati</taxon>
        <taxon>Actinomycetota</taxon>
        <taxon>Actinomycetes</taxon>
        <taxon>Mycobacteriales</taxon>
        <taxon>Mycobacteriaceae</taxon>
        <taxon>Mycobacterium</taxon>
    </lineage>
</organism>
<reference evidence="1 2" key="1">
    <citation type="submission" date="2013-10" db="EMBL/GenBank/DDBJ databases">
        <title>Genome sequence of Mycobacterium kansasii.</title>
        <authorList>
            <consortium name="McGill University Mycobacterium genome consortium"/>
            <person name="Veyrier F.J."/>
            <person name="Behr M.A."/>
        </authorList>
    </citation>
    <scope>NUCLEOTIDE SEQUENCE [LARGE SCALE GENOMIC DNA]</scope>
    <source>
        <strain evidence="1 2">ATCC 12478</strain>
    </source>
</reference>
<evidence type="ECO:0000313" key="2">
    <source>
        <dbReference type="Proteomes" id="UP000017786"/>
    </source>
</evidence>
<gene>
    <name evidence="1" type="ORF">MKAN_01315</name>
</gene>